<keyword evidence="8" id="KW-1185">Reference proteome</keyword>
<dbReference type="GO" id="GO:0019901">
    <property type="term" value="F:protein kinase binding"/>
    <property type="evidence" value="ECO:0000318"/>
    <property type="project" value="GO_Central"/>
</dbReference>
<dbReference type="Pfam" id="PF14844">
    <property type="entry name" value="PH_BEACH"/>
    <property type="match status" value="1"/>
</dbReference>
<dbReference type="Pfam" id="PF20425">
    <property type="entry name" value="Neurobeachin"/>
    <property type="match status" value="1"/>
</dbReference>
<dbReference type="Gene3D" id="2.60.120.200">
    <property type="match status" value="1"/>
</dbReference>
<dbReference type="OrthoDB" id="26681at2759"/>
<accession>F0ZLG9</accession>
<evidence type="ECO:0000256" key="3">
    <source>
        <dbReference type="PROSITE-ProRule" id="PRU00221"/>
    </source>
</evidence>
<dbReference type="InterPro" id="IPR001680">
    <property type="entry name" value="WD40_rpt"/>
</dbReference>
<dbReference type="Pfam" id="PF15787">
    <property type="entry name" value="DUF4704"/>
    <property type="match status" value="2"/>
</dbReference>
<dbReference type="InterPro" id="IPR013320">
    <property type="entry name" value="ConA-like_dom_sf"/>
</dbReference>
<evidence type="ECO:0008006" key="9">
    <source>
        <dbReference type="Google" id="ProtNLM"/>
    </source>
</evidence>
<keyword evidence="2" id="KW-0677">Repeat</keyword>
<dbReference type="SMART" id="SM01026">
    <property type="entry name" value="Beach"/>
    <property type="match status" value="1"/>
</dbReference>
<dbReference type="PROSITE" id="PS50197">
    <property type="entry name" value="BEACH"/>
    <property type="match status" value="1"/>
</dbReference>
<feature type="non-terminal residue" evidence="7">
    <location>
        <position position="2317"/>
    </location>
</feature>
<dbReference type="InterPro" id="IPR011993">
    <property type="entry name" value="PH-like_dom_sf"/>
</dbReference>
<evidence type="ECO:0000313" key="7">
    <source>
        <dbReference type="EMBL" id="EGC35220.1"/>
    </source>
</evidence>
<organism evidence="7 8">
    <name type="scientific">Dictyostelium purpureum</name>
    <name type="common">Slime mold</name>
    <dbReference type="NCBI Taxonomy" id="5786"/>
    <lineage>
        <taxon>Eukaryota</taxon>
        <taxon>Amoebozoa</taxon>
        <taxon>Evosea</taxon>
        <taxon>Eumycetozoa</taxon>
        <taxon>Dictyostelia</taxon>
        <taxon>Dictyosteliales</taxon>
        <taxon>Dictyosteliaceae</taxon>
        <taxon>Dictyostelium</taxon>
    </lineage>
</organism>
<feature type="compositionally biased region" description="Low complexity" evidence="4">
    <location>
        <begin position="1496"/>
        <end position="1506"/>
    </location>
</feature>
<dbReference type="Pfam" id="PF20426">
    <property type="entry name" value="NBCH_WD40"/>
    <property type="match status" value="1"/>
</dbReference>
<dbReference type="SUPFAM" id="SSF50978">
    <property type="entry name" value="WD40 repeat-like"/>
    <property type="match status" value="1"/>
</dbReference>
<dbReference type="Gene3D" id="2.130.10.10">
    <property type="entry name" value="YVTN repeat-like/Quinoprotein amine dehydrogenase"/>
    <property type="match status" value="1"/>
</dbReference>
<dbReference type="SUPFAM" id="SSF49899">
    <property type="entry name" value="Concanavalin A-like lectins/glucanases"/>
    <property type="match status" value="1"/>
</dbReference>
<feature type="region of interest" description="Disordered" evidence="4">
    <location>
        <begin position="1490"/>
        <end position="1511"/>
    </location>
</feature>
<evidence type="ECO:0000256" key="2">
    <source>
        <dbReference type="ARBA" id="ARBA00022737"/>
    </source>
</evidence>
<reference evidence="8" key="1">
    <citation type="journal article" date="2011" name="Genome Biol.">
        <title>Comparative genomics of the social amoebae Dictyostelium discoideum and Dictyostelium purpureum.</title>
        <authorList>
            <consortium name="US DOE Joint Genome Institute (JGI-PGF)"/>
            <person name="Sucgang R."/>
            <person name="Kuo A."/>
            <person name="Tian X."/>
            <person name="Salerno W."/>
            <person name="Parikh A."/>
            <person name="Feasley C.L."/>
            <person name="Dalin E."/>
            <person name="Tu H."/>
            <person name="Huang E."/>
            <person name="Barry K."/>
            <person name="Lindquist E."/>
            <person name="Shapiro H."/>
            <person name="Bruce D."/>
            <person name="Schmutz J."/>
            <person name="Salamov A."/>
            <person name="Fey P."/>
            <person name="Gaudet P."/>
            <person name="Anjard C."/>
            <person name="Babu M.M."/>
            <person name="Basu S."/>
            <person name="Bushmanova Y."/>
            <person name="van der Wel H."/>
            <person name="Katoh-Kurasawa M."/>
            <person name="Dinh C."/>
            <person name="Coutinho P.M."/>
            <person name="Saito T."/>
            <person name="Elias M."/>
            <person name="Schaap P."/>
            <person name="Kay R.R."/>
            <person name="Henrissat B."/>
            <person name="Eichinger L."/>
            <person name="Rivero F."/>
            <person name="Putnam N.H."/>
            <person name="West C.M."/>
            <person name="Loomis W.F."/>
            <person name="Chisholm R.L."/>
            <person name="Shaulsky G."/>
            <person name="Strassmann J.E."/>
            <person name="Queller D.C."/>
            <person name="Kuspa A."/>
            <person name="Grigoriev I.V."/>
        </authorList>
    </citation>
    <scope>NUCLEOTIDE SEQUENCE [LARGE SCALE GENOMIC DNA]</scope>
    <source>
        <strain evidence="8">QSDP1</strain>
    </source>
</reference>
<dbReference type="CDD" id="cd06071">
    <property type="entry name" value="Beach"/>
    <property type="match status" value="1"/>
</dbReference>
<dbReference type="PANTHER" id="PTHR13743">
    <property type="entry name" value="BEIGE/BEACH-RELATED"/>
    <property type="match status" value="1"/>
</dbReference>
<dbReference type="Pfam" id="PF02138">
    <property type="entry name" value="Beach"/>
    <property type="match status" value="1"/>
</dbReference>
<dbReference type="PROSITE" id="PS51783">
    <property type="entry name" value="PH_BEACH"/>
    <property type="match status" value="1"/>
</dbReference>
<gene>
    <name evidence="7" type="ORF">DICPUDRAFT_14407</name>
</gene>
<dbReference type="InParanoid" id="F0ZLG9"/>
<dbReference type="InterPro" id="IPR023362">
    <property type="entry name" value="PH-BEACH_dom"/>
</dbReference>
<evidence type="ECO:0000259" key="6">
    <source>
        <dbReference type="PROSITE" id="PS51783"/>
    </source>
</evidence>
<dbReference type="InterPro" id="IPR036372">
    <property type="entry name" value="BEACH_dom_sf"/>
</dbReference>
<dbReference type="PROSITE" id="PS50082">
    <property type="entry name" value="WD_REPEATS_2"/>
    <property type="match status" value="1"/>
</dbReference>
<evidence type="ECO:0000256" key="4">
    <source>
        <dbReference type="SAM" id="MobiDB-lite"/>
    </source>
</evidence>
<proteinExistence type="predicted"/>
<dbReference type="GO" id="GO:0008104">
    <property type="term" value="P:intracellular protein localization"/>
    <property type="evidence" value="ECO:0000318"/>
    <property type="project" value="GO_Central"/>
</dbReference>
<dbReference type="KEGG" id="dpp:DICPUDRAFT_14407"/>
<evidence type="ECO:0000313" key="8">
    <source>
        <dbReference type="Proteomes" id="UP000001064"/>
    </source>
</evidence>
<dbReference type="CDD" id="cd01201">
    <property type="entry name" value="PH_BEACH"/>
    <property type="match status" value="1"/>
</dbReference>
<evidence type="ECO:0000256" key="1">
    <source>
        <dbReference type="ARBA" id="ARBA00022574"/>
    </source>
</evidence>
<dbReference type="PANTHER" id="PTHR13743:SF160">
    <property type="entry name" value="BEACH DOMAIN-CONTAINING PROTEIN LVSC"/>
    <property type="match status" value="1"/>
</dbReference>
<dbReference type="Pfam" id="PF16057">
    <property type="entry name" value="DUF4800"/>
    <property type="match status" value="1"/>
</dbReference>
<dbReference type="Gene3D" id="1.25.10.10">
    <property type="entry name" value="Leucine-rich Repeat Variant"/>
    <property type="match status" value="1"/>
</dbReference>
<dbReference type="GO" id="GO:0005829">
    <property type="term" value="C:cytosol"/>
    <property type="evidence" value="ECO:0000318"/>
    <property type="project" value="GO_Central"/>
</dbReference>
<dbReference type="Proteomes" id="UP000001064">
    <property type="component" value="Unassembled WGS sequence"/>
</dbReference>
<protein>
    <recommendedName>
        <fullName evidence="9">BEACH domain-containing protein</fullName>
    </recommendedName>
</protein>
<evidence type="ECO:0000259" key="5">
    <source>
        <dbReference type="PROSITE" id="PS50197"/>
    </source>
</evidence>
<feature type="repeat" description="WD" evidence="3">
    <location>
        <begin position="2107"/>
        <end position="2148"/>
    </location>
</feature>
<dbReference type="RefSeq" id="XP_003288258.1">
    <property type="nucleotide sequence ID" value="XM_003288210.1"/>
</dbReference>
<dbReference type="InterPro" id="IPR046852">
    <property type="entry name" value="Neurobeachin_a-sol"/>
</dbReference>
<dbReference type="InterPro" id="IPR036322">
    <property type="entry name" value="WD40_repeat_dom_sf"/>
</dbReference>
<sequence>MVNNPKIKKHFRNHIGYDTIKDLIIKSEGEISETTMTILFDMIVDDEYDIEYKYIIQNSDSCLLLFNLLKYFPYNLQIKVLEEFIKMVQKCTTNQSVCCNNHLIYNLLEAIYKGQPMSITTKILELIQNLGTHSVTVRELKKLFGLLKSDQGEFRPPITSELLTTLQNISNSRNPGPQVYFDFDGKDSCIILPTFDRWPFPKGFSFCTWVRIESFIDPTGTPEYRPRLLSFLSDNGSGIEVLFIYQQLQVLTVSHGQSKVVFSQSPSLEEKTWYFISIVYSTNLISSNEVKIYINGQQMAKASIKLNISGTIMNHFKIGNNSKISGDRENPLYGQMGAFNIFDESLSPNQIQAIYTLGPNFNTSFQDVEGSTKSAHTFESSLTSHLFLNYNCRALDGDLCLDNTPDIGGDRNYDATLVSINPCVSRDLKDIIYCLGGIKVLFPLIQQINQKQQPTSSEDQSTDSNSTMINFKLTNQVLALFKHMLKESEANQEEMLRCQGFSVMGYLLQQISPEYLTIGCINIFRDMSNQISEPALVEEIYSNLLLNFSLWVKTKFELQRNLIVVLKQIIFGEKYEQVSDIITVQLILDIMTDFYWYDENSKEASAKNHHFYSKEILAKRPSHSDIKDLRQILFEVLRLLLKHQRSSDIQSVIKFLVYCKDPQQLIEMMEFLLDILSSSSSALNNLTSSLGSSNSGSGNNSGNSNNISQFVFDEIMSSGGTDLFLTLLKIDDEKVRMAALQLISKIHLLCSLASNKKYKCNIFQDSIIITRCLHTFPITEITFRYLLAFALGFNFTPQTFNTAPCLDDILAMENKNNTELKHSEIKHSEILAVILKLLSNTESILLRQTILQEIKVLINTNVANRASCLSIDKWADYLFSIISDVEVKTDTQYSNVSDLIIDIMKILSLHSFFDSKTGYKTLELILATLRPFGERGVLDYHQLTRILLLNIIISIKSLAHTLIGDNNSPLIKKSKKNLVVFENLIHFFIICEDFIFYSPKEETKQEISSNVINLNNSEGMNSSLESNFVQINSSTTTPATTPATSSPILTNISQSLGSSLSSSFNLNGNIHQGFSKLHYDSQDKEWEDSLLVKEILEVIDTLKLYKVFEVSNESVFSTSNIQPTGKTSSNLMFSTHHHRIFLRFTLEAIKDCNRADSLNTLISHVMRLKMLCEKDLHTKSDDSAANNRCIFVLSHLNKALKNIIDLNLPSHQKTLVPFMKDVIRKLKVLIIENLSLKIISQQQLLQQLEQSNNFSSSNGSNGHFSLSTSSKSVIIPSSVSNGGSGTYSTLSISVPQNSLSQQPQQPLTPTSIQDETEISSWVADLTDSSRIVEFCSVVVTSPRWSQLVQYIESQTQFFIEEKLLYHSVEKRKKKTNKLVLNLDEKEAELLNIAERKADLDLNAIQSKLWAPECERRSLHLTKSKESRNETTVQLRKILRSLTNERGPWGTTESIVHWKLDKTENSSRMRLKLKRNYKFDEHANCSINDSEGQITINSSNNTKNNSNDEQISESNNNLNLLLKPKTNGSEEVESDWTLLPKDAEQDEVNIDTFILQQQFQQQQQQKEKEKLIYTTNCQWITPSSCKKGKLDITTMNLIFTEEEEAPPTNFIGPSEIPKFKRWPNEMIKEVHLRRYLLRGSAIEIFMRDKTNYFFNFKKNERNKIFSKLNSVRREFSKEPNLSPSDMLKKATSEWQSRRICNFDYLITLNTIAGRTYNDLTQYPVFPWVIADYTSSELDLSKPETFRDLSKPVGALNEKRLEIFKERYEYFDDPVIPKFFYGSHYSSAGIVLFYLIRLEPFTTQFLTLQGGRFDHADRMFDSIQLAWDNSLSSSTDVKELIPEFFYMPEFLTNHNGFDFGVKQNGVAIGDVQLPPWAATPLDFVRLNREALESDYVSNHLHEWIDLIFGIKQRGKLAAEVFNVFYYLTYEGSVDIDAIEDETTRKATESQINNFGQTPTQLFPKKYHVQRDPLNESHISILKTPPNQLQAYFLKITNKNPIVYVFIPDPNPIMSYLVTDKVTVIDKSRTTTNHKWFPNTPNDKISPFTFELDPSSTTKRRIGLPFANDVTISPNCFAITSDGRYVISCCHWDNSFKLSFVDSAKLIQSVVKHKDTVTCLSLASDGQTLITGSKDTTVMVWKISTNKGVPKFDDVPDHILYGHDDEITCVDVNVGLDISISGSKDGTCIIHNLKHGEYVRSIYLPKQTPISLIAISNQGYIIIYSQADLTMYLYSINGQLLKTVYTHERLHSIIISKDSEYLLTGGEKGVVVIRTLYNLKQTPHKLVFGTPIHSLAMASDQKHLMVGLEDGRLLIIASNN</sequence>
<feature type="domain" description="BEACH" evidence="5">
    <location>
        <begin position="1678"/>
        <end position="1968"/>
    </location>
</feature>
<dbReference type="EMBL" id="GL871067">
    <property type="protein sequence ID" value="EGC35220.1"/>
    <property type="molecule type" value="Genomic_DNA"/>
</dbReference>
<dbReference type="InterPro" id="IPR015943">
    <property type="entry name" value="WD40/YVTN_repeat-like_dom_sf"/>
</dbReference>
<dbReference type="InterPro" id="IPR011989">
    <property type="entry name" value="ARM-like"/>
</dbReference>
<dbReference type="SUPFAM" id="SSF81837">
    <property type="entry name" value="BEACH domain"/>
    <property type="match status" value="1"/>
</dbReference>
<dbReference type="SUPFAM" id="SSF48371">
    <property type="entry name" value="ARM repeat"/>
    <property type="match status" value="1"/>
</dbReference>
<dbReference type="Pfam" id="PF13385">
    <property type="entry name" value="Laminin_G_3"/>
    <property type="match status" value="1"/>
</dbReference>
<dbReference type="eggNOG" id="KOG1787">
    <property type="taxonomic scope" value="Eukaryota"/>
</dbReference>
<dbReference type="SUPFAM" id="SSF50729">
    <property type="entry name" value="PH domain-like"/>
    <property type="match status" value="1"/>
</dbReference>
<dbReference type="FunCoup" id="F0ZLG9">
    <property type="interactions" value="231"/>
</dbReference>
<dbReference type="SMART" id="SM00320">
    <property type="entry name" value="WD40"/>
    <property type="match status" value="5"/>
</dbReference>
<name>F0ZLG9_DICPU</name>
<dbReference type="GO" id="GO:0016020">
    <property type="term" value="C:membrane"/>
    <property type="evidence" value="ECO:0000318"/>
    <property type="project" value="GO_Central"/>
</dbReference>
<dbReference type="GeneID" id="10501676"/>
<dbReference type="Gene3D" id="2.30.29.30">
    <property type="entry name" value="Pleckstrin-homology domain (PH domain)/Phosphotyrosine-binding domain (PTB)"/>
    <property type="match status" value="1"/>
</dbReference>
<dbReference type="InterPro" id="IPR031570">
    <property type="entry name" value="NBEA/BDCP_DUF4704"/>
</dbReference>
<dbReference type="InterPro" id="IPR046851">
    <property type="entry name" value="NBCH_WD40"/>
</dbReference>
<keyword evidence="1 3" id="KW-0853">WD repeat</keyword>
<dbReference type="InterPro" id="IPR050865">
    <property type="entry name" value="BEACH_Domain"/>
</dbReference>
<dbReference type="InterPro" id="IPR016024">
    <property type="entry name" value="ARM-type_fold"/>
</dbReference>
<dbReference type="VEuPathDB" id="AmoebaDB:DICPUDRAFT_14407"/>
<dbReference type="FunFam" id="1.10.1540.10:FF:000001">
    <property type="entry name" value="neurobeachin isoform X1"/>
    <property type="match status" value="1"/>
</dbReference>
<dbReference type="Gene3D" id="1.10.1540.10">
    <property type="entry name" value="BEACH domain"/>
    <property type="match status" value="1"/>
</dbReference>
<dbReference type="InterPro" id="IPR000409">
    <property type="entry name" value="BEACH_dom"/>
</dbReference>
<dbReference type="OMA" id="FDDAVIH"/>
<dbReference type="PROSITE" id="PS50294">
    <property type="entry name" value="WD_REPEATS_REGION"/>
    <property type="match status" value="1"/>
</dbReference>
<feature type="domain" description="BEACH-type PH" evidence="6">
    <location>
        <begin position="1565"/>
        <end position="1668"/>
    </location>
</feature>